<comment type="caution">
    <text evidence="2">The sequence shown here is derived from an EMBL/GenBank/DDBJ whole genome shotgun (WGS) entry which is preliminary data.</text>
</comment>
<gene>
    <name evidence="2" type="ORF">QE109_07055</name>
</gene>
<accession>A0ABT6NBV2</accession>
<evidence type="ECO:0000313" key="3">
    <source>
        <dbReference type="Proteomes" id="UP001158045"/>
    </source>
</evidence>
<dbReference type="Pfam" id="PF01894">
    <property type="entry name" value="YjbQ"/>
    <property type="match status" value="1"/>
</dbReference>
<proteinExistence type="inferred from homology"/>
<dbReference type="SUPFAM" id="SSF111038">
    <property type="entry name" value="YjbQ-like"/>
    <property type="match status" value="1"/>
</dbReference>
<comment type="similarity">
    <text evidence="1">Belongs to the UPF0047 family.</text>
</comment>
<sequence>MFRTIHVKTSEKYQMIEILEEIKKIVLESGVLYGIVCVHVPHTTAALTLNKNYDPVVADDIINKMNALVPKEGDYKDIEGNSAAHIKTSMFGNTETLIVENGRIELGMFQSLYLCEFDGPRKRNINIKIIAG</sequence>
<name>A0ABT6NBV2_9FIRM</name>
<dbReference type="PIRSF" id="PIRSF004681">
    <property type="entry name" value="UCP004681"/>
    <property type="match status" value="1"/>
</dbReference>
<dbReference type="PANTHER" id="PTHR30615:SF8">
    <property type="entry name" value="UPF0047 PROTEIN C4A8.02C"/>
    <property type="match status" value="1"/>
</dbReference>
<protein>
    <submittedName>
        <fullName evidence="2">Secondary thiamine-phosphate synthase enzyme YjbQ</fullName>
    </submittedName>
</protein>
<reference evidence="2 3" key="1">
    <citation type="submission" date="2023-04" db="EMBL/GenBank/DDBJ databases">
        <title>Fusibacter bizertensis strain WBS, isolated from littoral bottom sediments of the Arctic seas - biochemical and genomic analysis.</title>
        <authorList>
            <person name="Brioukhanov A.L."/>
        </authorList>
    </citation>
    <scope>NUCLEOTIDE SEQUENCE [LARGE SCALE GENOMIC DNA]</scope>
    <source>
        <strain evidence="2 3">WBS</strain>
    </source>
</reference>
<evidence type="ECO:0000313" key="2">
    <source>
        <dbReference type="EMBL" id="MDH8677899.1"/>
    </source>
</evidence>
<organism evidence="2 3">
    <name type="scientific">Fusibacter bizertensis</name>
    <dbReference type="NCBI Taxonomy" id="1488331"/>
    <lineage>
        <taxon>Bacteria</taxon>
        <taxon>Bacillati</taxon>
        <taxon>Bacillota</taxon>
        <taxon>Clostridia</taxon>
        <taxon>Eubacteriales</taxon>
        <taxon>Eubacteriales Family XII. Incertae Sedis</taxon>
        <taxon>Fusibacter</taxon>
    </lineage>
</organism>
<dbReference type="PANTHER" id="PTHR30615">
    <property type="entry name" value="UNCHARACTERIZED PROTEIN YJBQ-RELATED"/>
    <property type="match status" value="1"/>
</dbReference>
<dbReference type="NCBIfam" id="TIGR00149">
    <property type="entry name" value="TIGR00149_YjbQ"/>
    <property type="match status" value="1"/>
</dbReference>
<dbReference type="RefSeq" id="WP_281093726.1">
    <property type="nucleotide sequence ID" value="NZ_JARYZI010000004.1"/>
</dbReference>
<dbReference type="Proteomes" id="UP001158045">
    <property type="component" value="Unassembled WGS sequence"/>
</dbReference>
<dbReference type="InterPro" id="IPR001602">
    <property type="entry name" value="UPF0047_YjbQ-like"/>
</dbReference>
<dbReference type="Gene3D" id="2.60.120.460">
    <property type="entry name" value="YjbQ-like"/>
    <property type="match status" value="1"/>
</dbReference>
<keyword evidence="3" id="KW-1185">Reference proteome</keyword>
<dbReference type="EMBL" id="JARYZI010000004">
    <property type="protein sequence ID" value="MDH8677899.1"/>
    <property type="molecule type" value="Genomic_DNA"/>
</dbReference>
<dbReference type="InterPro" id="IPR035917">
    <property type="entry name" value="YjbQ-like_sf"/>
</dbReference>
<evidence type="ECO:0000256" key="1">
    <source>
        <dbReference type="ARBA" id="ARBA00005534"/>
    </source>
</evidence>